<dbReference type="FunCoup" id="A0A6P8I965">
    <property type="interactions" value="526"/>
</dbReference>
<evidence type="ECO:0000256" key="5">
    <source>
        <dbReference type="ARBA" id="ARBA00023136"/>
    </source>
</evidence>
<dbReference type="PANTHER" id="PTHR19282:SF534">
    <property type="entry name" value="TETRASPANIN FAMILY-RELATED"/>
    <property type="match status" value="1"/>
</dbReference>
<dbReference type="SUPFAM" id="SSF48652">
    <property type="entry name" value="Tetraspanin"/>
    <property type="match status" value="1"/>
</dbReference>
<dbReference type="Proteomes" id="UP000515163">
    <property type="component" value="Unplaced"/>
</dbReference>
<feature type="transmembrane region" description="Helical" evidence="7">
    <location>
        <begin position="78"/>
        <end position="102"/>
    </location>
</feature>
<dbReference type="GO" id="GO:0005886">
    <property type="term" value="C:plasma membrane"/>
    <property type="evidence" value="ECO:0007669"/>
    <property type="project" value="TreeGrafter"/>
</dbReference>
<evidence type="ECO:0000256" key="3">
    <source>
        <dbReference type="ARBA" id="ARBA00022692"/>
    </source>
</evidence>
<keyword evidence="6" id="KW-1015">Disulfide bond</keyword>
<dbReference type="InterPro" id="IPR018499">
    <property type="entry name" value="Tetraspanin/Peripherin"/>
</dbReference>
<dbReference type="Gene3D" id="1.10.1450.10">
    <property type="entry name" value="Tetraspanin"/>
    <property type="match status" value="1"/>
</dbReference>
<feature type="disulfide bond" evidence="6">
    <location>
        <begin position="141"/>
        <end position="188"/>
    </location>
</feature>
<dbReference type="PANTHER" id="PTHR19282">
    <property type="entry name" value="TETRASPANIN"/>
    <property type="match status" value="1"/>
</dbReference>
<dbReference type="OrthoDB" id="9993879at2759"/>
<evidence type="ECO:0000256" key="1">
    <source>
        <dbReference type="ARBA" id="ARBA00004141"/>
    </source>
</evidence>
<sequence length="242" mass="27063">MGNAKAFLYLFNFIYLGISGLLIYVAVWLIKSYRHFYDITSNTYTVVPAGIIIGVGCLVLLTAVIGCCGTCYENKCCLSFFFFLLLLAFSLEISAGVLGALYKNEAKEDVHKGLDAAIEHYNNTNTGTDKVIDYVQHKLKCCGDNTYQDWLKSDYYKKYRELPHSCCPNEGSACRTLNVLNKPYTDGCYEQLRNKFDHYLTYIIGIGIGFAILQLFGMIASCFVMCKSGDISYAPLHGGTFV</sequence>
<feature type="disulfide bond" evidence="6">
    <location>
        <begin position="142"/>
        <end position="167"/>
    </location>
</feature>
<dbReference type="InParanoid" id="A0A6P8I965"/>
<dbReference type="PRINTS" id="PR00259">
    <property type="entry name" value="TMFOUR"/>
</dbReference>
<evidence type="ECO:0000256" key="4">
    <source>
        <dbReference type="ARBA" id="ARBA00022989"/>
    </source>
</evidence>
<keyword evidence="4 7" id="KW-1133">Transmembrane helix</keyword>
<dbReference type="GeneID" id="116299287"/>
<accession>A0A6P8I965</accession>
<evidence type="ECO:0000313" key="9">
    <source>
        <dbReference type="RefSeq" id="XP_031563776.1"/>
    </source>
</evidence>
<evidence type="ECO:0000313" key="8">
    <source>
        <dbReference type="Proteomes" id="UP000515163"/>
    </source>
</evidence>
<name>A0A6P8I965_ACTTE</name>
<proteinExistence type="inferred from homology"/>
<keyword evidence="5 7" id="KW-0472">Membrane</keyword>
<keyword evidence="3 7" id="KW-0812">Transmembrane</keyword>
<gene>
    <name evidence="9" type="primary">LOC116299287</name>
</gene>
<evidence type="ECO:0000256" key="2">
    <source>
        <dbReference type="ARBA" id="ARBA00006840"/>
    </source>
</evidence>
<comment type="similarity">
    <text evidence="2 7">Belongs to the tetraspanin (TM4SF) family.</text>
</comment>
<dbReference type="RefSeq" id="XP_031563776.1">
    <property type="nucleotide sequence ID" value="XM_031707916.1"/>
</dbReference>
<organism evidence="8 9">
    <name type="scientific">Actinia tenebrosa</name>
    <name type="common">Australian red waratah sea anemone</name>
    <dbReference type="NCBI Taxonomy" id="6105"/>
    <lineage>
        <taxon>Eukaryota</taxon>
        <taxon>Metazoa</taxon>
        <taxon>Cnidaria</taxon>
        <taxon>Anthozoa</taxon>
        <taxon>Hexacorallia</taxon>
        <taxon>Actiniaria</taxon>
        <taxon>Actiniidae</taxon>
        <taxon>Actinia</taxon>
    </lineage>
</organism>
<feature type="transmembrane region" description="Helical" evidence="7">
    <location>
        <begin position="199"/>
        <end position="220"/>
    </location>
</feature>
<dbReference type="AlphaFoldDB" id="A0A6P8I965"/>
<keyword evidence="8" id="KW-1185">Reference proteome</keyword>
<dbReference type="InterPro" id="IPR008952">
    <property type="entry name" value="Tetraspanin_EC2_sf"/>
</dbReference>
<dbReference type="PIRSF" id="PIRSF002419">
    <property type="entry name" value="Tetraspanin"/>
    <property type="match status" value="1"/>
</dbReference>
<dbReference type="Pfam" id="PF00335">
    <property type="entry name" value="Tetraspanin"/>
    <property type="match status" value="1"/>
</dbReference>
<comment type="subcellular location">
    <subcellularLocation>
        <location evidence="1 7">Membrane</location>
        <topology evidence="1 7">Multi-pass membrane protein</topology>
    </subcellularLocation>
</comment>
<feature type="transmembrane region" description="Helical" evidence="7">
    <location>
        <begin position="42"/>
        <end position="66"/>
    </location>
</feature>
<feature type="transmembrane region" description="Helical" evidence="7">
    <location>
        <begin position="6"/>
        <end position="30"/>
    </location>
</feature>
<dbReference type="CDD" id="cd03127">
    <property type="entry name" value="tetraspanin_LEL"/>
    <property type="match status" value="1"/>
</dbReference>
<dbReference type="InterPro" id="IPR000301">
    <property type="entry name" value="Tetraspanin_animals"/>
</dbReference>
<dbReference type="KEGG" id="aten:116299287"/>
<reference evidence="9" key="1">
    <citation type="submission" date="2025-08" db="UniProtKB">
        <authorList>
            <consortium name="RefSeq"/>
        </authorList>
    </citation>
    <scope>IDENTIFICATION</scope>
    <source>
        <tissue evidence="9">Tentacle</tissue>
    </source>
</reference>
<evidence type="ECO:0000256" key="7">
    <source>
        <dbReference type="RuleBase" id="RU361218"/>
    </source>
</evidence>
<protein>
    <recommendedName>
        <fullName evidence="7">Tetraspanin</fullName>
    </recommendedName>
</protein>
<evidence type="ECO:0000256" key="6">
    <source>
        <dbReference type="PIRSR" id="PIRSR002419-1"/>
    </source>
</evidence>